<keyword evidence="4" id="KW-1185">Reference proteome</keyword>
<dbReference type="PANTHER" id="PTHR38431:SF1">
    <property type="entry name" value="BLL2305 PROTEIN"/>
    <property type="match status" value="1"/>
</dbReference>
<evidence type="ECO:0000259" key="2">
    <source>
        <dbReference type="Pfam" id="PF12728"/>
    </source>
</evidence>
<accession>A0A1H8B8K6</accession>
<dbReference type="GO" id="GO:0003677">
    <property type="term" value="F:DNA binding"/>
    <property type="evidence" value="ECO:0007669"/>
    <property type="project" value="InterPro"/>
</dbReference>
<dbReference type="Pfam" id="PF12727">
    <property type="entry name" value="PBP_like"/>
    <property type="match status" value="1"/>
</dbReference>
<dbReference type="InterPro" id="IPR041657">
    <property type="entry name" value="HTH_17"/>
</dbReference>
<feature type="domain" description="Helix-turn-helix" evidence="2">
    <location>
        <begin position="18"/>
        <end position="64"/>
    </location>
</feature>
<evidence type="ECO:0000313" key="3">
    <source>
        <dbReference type="EMBL" id="SEM78368.1"/>
    </source>
</evidence>
<dbReference type="Proteomes" id="UP000199585">
    <property type="component" value="Unassembled WGS sequence"/>
</dbReference>
<name>A0A1H8B8K6_9RHOB</name>
<dbReference type="STRING" id="245187.SAMN04488003_104179"/>
<dbReference type="EMBL" id="FOCI01000004">
    <property type="protein sequence ID" value="SEM78368.1"/>
    <property type="molecule type" value="Genomic_DNA"/>
</dbReference>
<sequence length="328" mass="35468">MTRSTHETATPGTAAAALMTTVEVADYLRIKERTVYDMVARQAIPFSRVTGKLLFPRSLVDAWLVAQTELPFAGIAPAPHIYAGSNDPLLEWALRQSASGLAVLARGSVHGLTDLAEGRAVMAGCHLLDPESGLWNLAAVQSHLPGDRHVMIHWARRTQGLLTATDNPLGIVGLRDAAARGLRMAVRTAGTGSAQLLDVLLSRDDLSIAQFNTLDRPAETHADLAALIEMGEADCGLGLQSARGQLGFLPLVADESFDLVMTRRDYFAPAMQRLLIFARTDAFARRAIHLGGYDLTDLGHVRWNGETTASRHARFGTNDTLESTVLQE</sequence>
<gene>
    <name evidence="3" type="ORF">SAMN04488003_104179</name>
</gene>
<feature type="domain" description="PBP" evidence="1">
    <location>
        <begin position="96"/>
        <end position="277"/>
    </location>
</feature>
<dbReference type="Pfam" id="PF12728">
    <property type="entry name" value="HTH_17"/>
    <property type="match status" value="1"/>
</dbReference>
<reference evidence="3 4" key="1">
    <citation type="submission" date="2016-10" db="EMBL/GenBank/DDBJ databases">
        <authorList>
            <person name="de Groot N.N."/>
        </authorList>
    </citation>
    <scope>NUCLEOTIDE SEQUENCE [LARGE SCALE GENOMIC DNA]</scope>
    <source>
        <strain evidence="3 4">DSM 16213</strain>
    </source>
</reference>
<dbReference type="AlphaFoldDB" id="A0A1H8B8K6"/>
<dbReference type="InterPro" id="IPR024370">
    <property type="entry name" value="PBP_domain"/>
</dbReference>
<dbReference type="OrthoDB" id="9805928at2"/>
<protein>
    <submittedName>
        <fullName evidence="3">DNA binding domain-containing protein, excisionase family</fullName>
    </submittedName>
</protein>
<proteinExistence type="predicted"/>
<evidence type="ECO:0000259" key="1">
    <source>
        <dbReference type="Pfam" id="PF12727"/>
    </source>
</evidence>
<dbReference type="PANTHER" id="PTHR38431">
    <property type="entry name" value="BLL2305 PROTEIN"/>
    <property type="match status" value="1"/>
</dbReference>
<evidence type="ECO:0000313" key="4">
    <source>
        <dbReference type="Proteomes" id="UP000199585"/>
    </source>
</evidence>
<dbReference type="NCBIfam" id="TIGR01764">
    <property type="entry name" value="excise"/>
    <property type="match status" value="1"/>
</dbReference>
<organism evidence="3 4">
    <name type="scientific">Loktanella fryxellensis</name>
    <dbReference type="NCBI Taxonomy" id="245187"/>
    <lineage>
        <taxon>Bacteria</taxon>
        <taxon>Pseudomonadati</taxon>
        <taxon>Pseudomonadota</taxon>
        <taxon>Alphaproteobacteria</taxon>
        <taxon>Rhodobacterales</taxon>
        <taxon>Roseobacteraceae</taxon>
        <taxon>Loktanella</taxon>
    </lineage>
</organism>
<dbReference type="InterPro" id="IPR010093">
    <property type="entry name" value="SinI_DNA-bd"/>
</dbReference>